<dbReference type="AlphaFoldDB" id="A0A921ZB02"/>
<name>A0A921ZB02_MANSE</name>
<reference evidence="2" key="1">
    <citation type="journal article" date="2016" name="Insect Biochem. Mol. Biol.">
        <title>Multifaceted biological insights from a draft genome sequence of the tobacco hornworm moth, Manduca sexta.</title>
        <authorList>
            <person name="Kanost M.R."/>
            <person name="Arrese E.L."/>
            <person name="Cao X."/>
            <person name="Chen Y.R."/>
            <person name="Chellapilla S."/>
            <person name="Goldsmith M.R."/>
            <person name="Grosse-Wilde E."/>
            <person name="Heckel D.G."/>
            <person name="Herndon N."/>
            <person name="Jiang H."/>
            <person name="Papanicolaou A."/>
            <person name="Qu J."/>
            <person name="Soulages J.L."/>
            <person name="Vogel H."/>
            <person name="Walters J."/>
            <person name="Waterhouse R.M."/>
            <person name="Ahn S.J."/>
            <person name="Almeida F.C."/>
            <person name="An C."/>
            <person name="Aqrawi P."/>
            <person name="Bretschneider A."/>
            <person name="Bryant W.B."/>
            <person name="Bucks S."/>
            <person name="Chao H."/>
            <person name="Chevignon G."/>
            <person name="Christen J.M."/>
            <person name="Clarke D.F."/>
            <person name="Dittmer N.T."/>
            <person name="Ferguson L.C.F."/>
            <person name="Garavelou S."/>
            <person name="Gordon K.H.J."/>
            <person name="Gunaratna R.T."/>
            <person name="Han Y."/>
            <person name="Hauser F."/>
            <person name="He Y."/>
            <person name="Heidel-Fischer H."/>
            <person name="Hirsh A."/>
            <person name="Hu Y."/>
            <person name="Jiang H."/>
            <person name="Kalra D."/>
            <person name="Klinner C."/>
            <person name="Konig C."/>
            <person name="Kovar C."/>
            <person name="Kroll A.R."/>
            <person name="Kuwar S.S."/>
            <person name="Lee S.L."/>
            <person name="Lehman R."/>
            <person name="Li K."/>
            <person name="Li Z."/>
            <person name="Liang H."/>
            <person name="Lovelace S."/>
            <person name="Lu Z."/>
            <person name="Mansfield J.H."/>
            <person name="McCulloch K.J."/>
            <person name="Mathew T."/>
            <person name="Morton B."/>
            <person name="Muzny D.M."/>
            <person name="Neunemann D."/>
            <person name="Ongeri F."/>
            <person name="Pauchet Y."/>
            <person name="Pu L.L."/>
            <person name="Pyrousis I."/>
            <person name="Rao X.J."/>
            <person name="Redding A."/>
            <person name="Roesel C."/>
            <person name="Sanchez-Gracia A."/>
            <person name="Schaack S."/>
            <person name="Shukla A."/>
            <person name="Tetreau G."/>
            <person name="Wang Y."/>
            <person name="Xiong G.H."/>
            <person name="Traut W."/>
            <person name="Walsh T.K."/>
            <person name="Worley K.C."/>
            <person name="Wu D."/>
            <person name="Wu W."/>
            <person name="Wu Y.Q."/>
            <person name="Zhang X."/>
            <person name="Zou Z."/>
            <person name="Zucker H."/>
            <person name="Briscoe A.D."/>
            <person name="Burmester T."/>
            <person name="Clem R.J."/>
            <person name="Feyereisen R."/>
            <person name="Grimmelikhuijzen C.J.P."/>
            <person name="Hamodrakas S.J."/>
            <person name="Hansson B.S."/>
            <person name="Huguet E."/>
            <person name="Jermiin L.S."/>
            <person name="Lan Q."/>
            <person name="Lehman H.K."/>
            <person name="Lorenzen M."/>
            <person name="Merzendorfer H."/>
            <person name="Michalopoulos I."/>
            <person name="Morton D.B."/>
            <person name="Muthukrishnan S."/>
            <person name="Oakeshott J.G."/>
            <person name="Palmer W."/>
            <person name="Park Y."/>
            <person name="Passarelli A.L."/>
            <person name="Rozas J."/>
            <person name="Schwartz L.M."/>
            <person name="Smith W."/>
            <person name="Southgate A."/>
            <person name="Vilcinskas A."/>
            <person name="Vogt R."/>
            <person name="Wang P."/>
            <person name="Werren J."/>
            <person name="Yu X.Q."/>
            <person name="Zhou J.J."/>
            <person name="Brown S.J."/>
            <person name="Scherer S.E."/>
            <person name="Richards S."/>
            <person name="Blissard G.W."/>
        </authorList>
    </citation>
    <scope>NUCLEOTIDE SEQUENCE</scope>
</reference>
<dbReference type="EMBL" id="JH668474">
    <property type="protein sequence ID" value="KAG6454723.1"/>
    <property type="molecule type" value="Genomic_DNA"/>
</dbReference>
<feature type="chain" id="PRO_5038276489" evidence="1">
    <location>
        <begin position="19"/>
        <end position="85"/>
    </location>
</feature>
<feature type="signal peptide" evidence="1">
    <location>
        <begin position="1"/>
        <end position="18"/>
    </location>
</feature>
<keyword evidence="3" id="KW-1185">Reference proteome</keyword>
<reference evidence="2" key="2">
    <citation type="submission" date="2020-12" db="EMBL/GenBank/DDBJ databases">
        <authorList>
            <person name="Kanost M."/>
        </authorList>
    </citation>
    <scope>NUCLEOTIDE SEQUENCE</scope>
</reference>
<organism evidence="2 3">
    <name type="scientific">Manduca sexta</name>
    <name type="common">Tobacco hawkmoth</name>
    <name type="synonym">Tobacco hornworm</name>
    <dbReference type="NCBI Taxonomy" id="7130"/>
    <lineage>
        <taxon>Eukaryota</taxon>
        <taxon>Metazoa</taxon>
        <taxon>Ecdysozoa</taxon>
        <taxon>Arthropoda</taxon>
        <taxon>Hexapoda</taxon>
        <taxon>Insecta</taxon>
        <taxon>Pterygota</taxon>
        <taxon>Neoptera</taxon>
        <taxon>Endopterygota</taxon>
        <taxon>Lepidoptera</taxon>
        <taxon>Glossata</taxon>
        <taxon>Ditrysia</taxon>
        <taxon>Bombycoidea</taxon>
        <taxon>Sphingidae</taxon>
        <taxon>Sphinginae</taxon>
        <taxon>Sphingini</taxon>
        <taxon>Manduca</taxon>
    </lineage>
</organism>
<sequence>MKCLFVLVAAAFVVVVSGQGIPIANCPKGEHSVLYCPQMAEPDCDIRVVHDPIRGGGLCDIPQCFCDVPTIRNLKTGKCVMPSEC</sequence>
<proteinExistence type="predicted"/>
<evidence type="ECO:0000313" key="3">
    <source>
        <dbReference type="Proteomes" id="UP000791440"/>
    </source>
</evidence>
<dbReference type="Proteomes" id="UP000791440">
    <property type="component" value="Unassembled WGS sequence"/>
</dbReference>
<gene>
    <name evidence="2" type="ORF">O3G_MSEX008841</name>
</gene>
<comment type="caution">
    <text evidence="2">The sequence shown here is derived from an EMBL/GenBank/DDBJ whole genome shotgun (WGS) entry which is preliminary data.</text>
</comment>
<protein>
    <submittedName>
        <fullName evidence="2">Uncharacterized protein</fullName>
    </submittedName>
</protein>
<accession>A0A921ZB02</accession>
<evidence type="ECO:0000256" key="1">
    <source>
        <dbReference type="SAM" id="SignalP"/>
    </source>
</evidence>
<dbReference type="EMBL" id="JH668474">
    <property type="protein sequence ID" value="KAG6454722.1"/>
    <property type="molecule type" value="Genomic_DNA"/>
</dbReference>
<evidence type="ECO:0000313" key="2">
    <source>
        <dbReference type="EMBL" id="KAG6454722.1"/>
    </source>
</evidence>
<keyword evidence="1" id="KW-0732">Signal</keyword>